<dbReference type="Pfam" id="PF19700">
    <property type="entry name" value="DUF6198"/>
    <property type="match status" value="1"/>
</dbReference>
<dbReference type="OrthoDB" id="154912at2"/>
<dbReference type="AlphaFoldDB" id="A0A4R2MTV7"/>
<protein>
    <recommendedName>
        <fullName evidence="4">Membrane protein YczE</fullName>
    </recommendedName>
</protein>
<evidence type="ECO:0000256" key="1">
    <source>
        <dbReference type="SAM" id="Phobius"/>
    </source>
</evidence>
<sequence>MKKDFRVLPRTIWTAKSLWKIELIPLIVLTIALSVLGIGEGLLLLSGLGSSPWTVFAQGIAIQTHISIGWVSLIISISVMLLWIPLKLKAGFGTLLNILFVALFLGLTAALVPAPTELISQFIYAITGIIILGIATVFYLTIHQGAGPRDGLMVGLCYKFRWKVGIVRTILEVTVCSLGYLLGGTVGIGTLLFAFGIGFVIQITLNIIIKLHQN</sequence>
<feature type="transmembrane region" description="Helical" evidence="1">
    <location>
        <begin position="21"/>
        <end position="48"/>
    </location>
</feature>
<keyword evidence="1" id="KW-0812">Transmembrane</keyword>
<reference evidence="2 3" key="1">
    <citation type="submission" date="2019-03" db="EMBL/GenBank/DDBJ databases">
        <title>Genomic Encyclopedia of Type Strains, Phase IV (KMG-IV): sequencing the most valuable type-strain genomes for metagenomic binning, comparative biology and taxonomic classification.</title>
        <authorList>
            <person name="Goeker M."/>
        </authorList>
    </citation>
    <scope>NUCLEOTIDE SEQUENCE [LARGE SCALE GENOMIC DNA]</scope>
    <source>
        <strain evidence="2 3">DSM 28231</strain>
    </source>
</reference>
<feature type="transmembrane region" description="Helical" evidence="1">
    <location>
        <begin position="95"/>
        <end position="116"/>
    </location>
</feature>
<feature type="transmembrane region" description="Helical" evidence="1">
    <location>
        <begin position="162"/>
        <end position="182"/>
    </location>
</feature>
<dbReference type="PANTHER" id="PTHR40078:SF1">
    <property type="entry name" value="INTEGRAL MEMBRANE PROTEIN"/>
    <property type="match status" value="1"/>
</dbReference>
<feature type="transmembrane region" description="Helical" evidence="1">
    <location>
        <begin position="60"/>
        <end position="83"/>
    </location>
</feature>
<name>A0A4R2MTV7_9PAST</name>
<dbReference type="RefSeq" id="WP_132024308.1">
    <property type="nucleotide sequence ID" value="NZ_CP016605.1"/>
</dbReference>
<evidence type="ECO:0008006" key="4">
    <source>
        <dbReference type="Google" id="ProtNLM"/>
    </source>
</evidence>
<comment type="caution">
    <text evidence="2">The sequence shown here is derived from an EMBL/GenBank/DDBJ whole genome shotgun (WGS) entry which is preliminary data.</text>
</comment>
<feature type="transmembrane region" description="Helical" evidence="1">
    <location>
        <begin position="188"/>
        <end position="209"/>
    </location>
</feature>
<gene>
    <name evidence="2" type="ORF">EV697_10596</name>
</gene>
<evidence type="ECO:0000313" key="2">
    <source>
        <dbReference type="EMBL" id="TCP11984.1"/>
    </source>
</evidence>
<proteinExistence type="predicted"/>
<dbReference type="PANTHER" id="PTHR40078">
    <property type="entry name" value="INTEGRAL MEMBRANE PROTEIN-RELATED"/>
    <property type="match status" value="1"/>
</dbReference>
<feature type="transmembrane region" description="Helical" evidence="1">
    <location>
        <begin position="122"/>
        <end position="142"/>
    </location>
</feature>
<keyword evidence="1" id="KW-1133">Transmembrane helix</keyword>
<keyword evidence="1" id="KW-0472">Membrane</keyword>
<evidence type="ECO:0000313" key="3">
    <source>
        <dbReference type="Proteomes" id="UP000294841"/>
    </source>
</evidence>
<keyword evidence="3" id="KW-1185">Reference proteome</keyword>
<dbReference type="Proteomes" id="UP000294841">
    <property type="component" value="Unassembled WGS sequence"/>
</dbReference>
<accession>A0A4R2MTV7</accession>
<dbReference type="InterPro" id="IPR038750">
    <property type="entry name" value="YczE/YyaS-like"/>
</dbReference>
<dbReference type="EMBL" id="SLXI01000005">
    <property type="protein sequence ID" value="TCP11984.1"/>
    <property type="molecule type" value="Genomic_DNA"/>
</dbReference>
<organism evidence="2 3">
    <name type="scientific">Bisgaardia hudsonensis</name>
    <dbReference type="NCBI Taxonomy" id="109472"/>
    <lineage>
        <taxon>Bacteria</taxon>
        <taxon>Pseudomonadati</taxon>
        <taxon>Pseudomonadota</taxon>
        <taxon>Gammaproteobacteria</taxon>
        <taxon>Pasteurellales</taxon>
        <taxon>Pasteurellaceae</taxon>
        <taxon>Bisgaardia</taxon>
    </lineage>
</organism>